<protein>
    <submittedName>
        <fullName evidence="2">DUF2975 domain-containing protein</fullName>
    </submittedName>
</protein>
<evidence type="ECO:0000256" key="1">
    <source>
        <dbReference type="SAM" id="Phobius"/>
    </source>
</evidence>
<feature type="transmembrane region" description="Helical" evidence="1">
    <location>
        <begin position="135"/>
        <end position="156"/>
    </location>
</feature>
<dbReference type="InterPro" id="IPR021354">
    <property type="entry name" value="DUF2975"/>
</dbReference>
<gene>
    <name evidence="2" type="ORF">ACFO3U_01275</name>
</gene>
<dbReference type="RefSeq" id="WP_379737658.1">
    <property type="nucleotide sequence ID" value="NZ_JBHSGW010000001.1"/>
</dbReference>
<proteinExistence type="predicted"/>
<comment type="caution">
    <text evidence="2">The sequence shown here is derived from an EMBL/GenBank/DDBJ whole genome shotgun (WGS) entry which is preliminary data.</text>
</comment>
<dbReference type="Proteomes" id="UP001595885">
    <property type="component" value="Unassembled WGS sequence"/>
</dbReference>
<accession>A0ABV9NZB8</accession>
<evidence type="ECO:0000313" key="3">
    <source>
        <dbReference type="Proteomes" id="UP001595885"/>
    </source>
</evidence>
<organism evidence="2 3">
    <name type="scientific">Flavobacterium ponti</name>
    <dbReference type="NCBI Taxonomy" id="665133"/>
    <lineage>
        <taxon>Bacteria</taxon>
        <taxon>Pseudomonadati</taxon>
        <taxon>Bacteroidota</taxon>
        <taxon>Flavobacteriia</taxon>
        <taxon>Flavobacteriales</taxon>
        <taxon>Flavobacteriaceae</taxon>
        <taxon>Flavobacterium</taxon>
    </lineage>
</organism>
<feature type="transmembrane region" description="Helical" evidence="1">
    <location>
        <begin position="59"/>
        <end position="78"/>
    </location>
</feature>
<feature type="transmembrane region" description="Helical" evidence="1">
    <location>
        <begin position="99"/>
        <end position="123"/>
    </location>
</feature>
<evidence type="ECO:0000313" key="2">
    <source>
        <dbReference type="EMBL" id="MFC4738617.1"/>
    </source>
</evidence>
<reference evidence="3" key="1">
    <citation type="journal article" date="2019" name="Int. J. Syst. Evol. Microbiol.">
        <title>The Global Catalogue of Microorganisms (GCM) 10K type strain sequencing project: providing services to taxonomists for standard genome sequencing and annotation.</title>
        <authorList>
            <consortium name="The Broad Institute Genomics Platform"/>
            <consortium name="The Broad Institute Genome Sequencing Center for Infectious Disease"/>
            <person name="Wu L."/>
            <person name="Ma J."/>
        </authorList>
    </citation>
    <scope>NUCLEOTIDE SEQUENCE [LARGE SCALE GENOMIC DNA]</scope>
    <source>
        <strain evidence="3">CCUG 50349</strain>
    </source>
</reference>
<keyword evidence="1" id="KW-0812">Transmembrane</keyword>
<keyword evidence="1" id="KW-1133">Transmembrane helix</keyword>
<dbReference type="Pfam" id="PF11188">
    <property type="entry name" value="DUF2975"/>
    <property type="match status" value="1"/>
</dbReference>
<keyword evidence="1" id="KW-0472">Membrane</keyword>
<sequence>MRKLNILKAIVDFVWIMSFITIPAILSFFGYVLLSDEPLGIPITLNGVEVEVIDFQTKILFLFILLAALLILYCLFLFRKILRAFQKRKIFDLEVIKNLNTIGILLLISALFTGIPAFLVKLLRKEVSFEMGLNSYVMLFCLGLFFMVLSEVFTIAKTQKEENELTI</sequence>
<keyword evidence="3" id="KW-1185">Reference proteome</keyword>
<name>A0ABV9NZB8_9FLAO</name>
<feature type="transmembrane region" description="Helical" evidence="1">
    <location>
        <begin position="12"/>
        <end position="34"/>
    </location>
</feature>
<dbReference type="EMBL" id="JBHSGW010000001">
    <property type="protein sequence ID" value="MFC4738617.1"/>
    <property type="molecule type" value="Genomic_DNA"/>
</dbReference>